<keyword evidence="2" id="KW-1185">Reference proteome</keyword>
<evidence type="ECO:0000313" key="2">
    <source>
        <dbReference type="Proteomes" id="UP001571110"/>
    </source>
</evidence>
<proteinExistence type="predicted"/>
<dbReference type="EMBL" id="JBFDTY010000025">
    <property type="protein sequence ID" value="MFA2795493.1"/>
    <property type="molecule type" value="Genomic_DNA"/>
</dbReference>
<gene>
    <name evidence="1" type="ORF">AB1I70_29990</name>
</gene>
<accession>A0ABV4S2C0</accession>
<sequence length="108" mass="12703">MNTLKFNKRITIMKEEGYKDEIGQWISEFKPFAKLWSRIFTVSGREYFAAASVQNETTLRFVIRPPNFEISPNEEIEFKGKRYAIESVLNDDFQNRTLTIIAKTSKSR</sequence>
<protein>
    <submittedName>
        <fullName evidence="1">Phage head closure protein</fullName>
    </submittedName>
</protein>
<dbReference type="RefSeq" id="WP_372470178.1">
    <property type="nucleotide sequence ID" value="NZ_JBFDTY010000025.1"/>
</dbReference>
<organism evidence="1 2">
    <name type="scientific">Bacillus mobilis</name>
    <dbReference type="NCBI Taxonomy" id="2026190"/>
    <lineage>
        <taxon>Bacteria</taxon>
        <taxon>Bacillati</taxon>
        <taxon>Bacillota</taxon>
        <taxon>Bacilli</taxon>
        <taxon>Bacillales</taxon>
        <taxon>Bacillaceae</taxon>
        <taxon>Bacillus</taxon>
        <taxon>Bacillus cereus group</taxon>
    </lineage>
</organism>
<name>A0ABV4S2C0_9BACI</name>
<dbReference type="NCBIfam" id="TIGR01563">
    <property type="entry name" value="gp16_SPP1"/>
    <property type="match status" value="1"/>
</dbReference>
<dbReference type="Gene3D" id="2.40.10.270">
    <property type="entry name" value="Bacteriophage SPP1 head-tail adaptor protein"/>
    <property type="match status" value="1"/>
</dbReference>
<dbReference type="InterPro" id="IPR038666">
    <property type="entry name" value="SSP1_head-tail_sf"/>
</dbReference>
<dbReference type="Proteomes" id="UP001571110">
    <property type="component" value="Unassembled WGS sequence"/>
</dbReference>
<comment type="caution">
    <text evidence="1">The sequence shown here is derived from an EMBL/GenBank/DDBJ whole genome shotgun (WGS) entry which is preliminary data.</text>
</comment>
<evidence type="ECO:0000313" key="1">
    <source>
        <dbReference type="EMBL" id="MFA2795493.1"/>
    </source>
</evidence>
<dbReference type="Pfam" id="PF05521">
    <property type="entry name" value="Phage_HCP"/>
    <property type="match status" value="1"/>
</dbReference>
<reference evidence="1 2" key="1">
    <citation type="submission" date="2024-06" db="EMBL/GenBank/DDBJ databases">
        <title>Genetic profile and toxigenic potential of Bacillus cereus isolates from a Norwegian ice cream production plant,.</title>
        <authorList>
            <person name="Lindback T."/>
            <person name="Llarena A.-K."/>
            <person name="O'Sullivan K."/>
            <person name="Monshaugen M."/>
            <person name="Holmemo C.W."/>
            <person name="Aspholm M."/>
        </authorList>
    </citation>
    <scope>NUCLEOTIDE SEQUENCE [LARGE SCALE GENOMIC DNA]</scope>
    <source>
        <strain evidence="1 2">NVH-YM330</strain>
    </source>
</reference>
<dbReference type="InterPro" id="IPR008767">
    <property type="entry name" value="Phage_SPP1_head-tail_adaptor"/>
</dbReference>